<reference evidence="7 8" key="1">
    <citation type="submission" date="2020-07" db="EMBL/GenBank/DDBJ databases">
        <title>Sequencing the genomes of 1000 actinobacteria strains.</title>
        <authorList>
            <person name="Klenk H.-P."/>
        </authorList>
    </citation>
    <scope>NUCLEOTIDE SEQUENCE [LARGE SCALE GENOMIC DNA]</scope>
    <source>
        <strain evidence="7 8">DSM 42178</strain>
    </source>
</reference>
<dbReference type="GO" id="GO:0016757">
    <property type="term" value="F:glycosyltransferase activity"/>
    <property type="evidence" value="ECO:0007669"/>
    <property type="project" value="UniProtKB-KW"/>
</dbReference>
<keyword evidence="3 7" id="KW-0808">Transferase</keyword>
<comment type="caution">
    <text evidence="7">The sequence shown here is derived from an EMBL/GenBank/DDBJ whole genome shotgun (WGS) entry which is preliminary data.</text>
</comment>
<proteinExistence type="predicted"/>
<feature type="domain" description="Glycosyltransferase subfamily 4-like N-terminal" evidence="6">
    <location>
        <begin position="22"/>
        <end position="195"/>
    </location>
</feature>
<dbReference type="PANTHER" id="PTHR12526:SF635">
    <property type="entry name" value="GLYCOSYL TRANSFERASE GROUP 1"/>
    <property type="match status" value="1"/>
</dbReference>
<dbReference type="Gene3D" id="3.40.50.2000">
    <property type="entry name" value="Glycogen Phosphorylase B"/>
    <property type="match status" value="2"/>
</dbReference>
<evidence type="ECO:0000256" key="3">
    <source>
        <dbReference type="ARBA" id="ARBA00022679"/>
    </source>
</evidence>
<name>A0A852ZNY2_9ACTN</name>
<dbReference type="RefSeq" id="WP_179813057.1">
    <property type="nucleotide sequence ID" value="NZ_JACBZD010000001.1"/>
</dbReference>
<evidence type="ECO:0000313" key="8">
    <source>
        <dbReference type="Proteomes" id="UP000567795"/>
    </source>
</evidence>
<dbReference type="InterPro" id="IPR028098">
    <property type="entry name" value="Glyco_trans_4-like_N"/>
</dbReference>
<accession>A0A852ZNY2</accession>
<sequence>MRVAIVAGQSSPYGKTDGRDPGGPHVRIAGLAGALASDGHEVTVYARRADPGLPARAEVDGYVVEHYDAGPPAPLGEAEVAEHLGGMGRRLAECWRHRRPEVVHACTWDAGVAALAALASAGLTAPVVYDHPRLGTAAAPAYGPEESNGRGRLERALVRTAQAVITSSDSQADQLARLGVPRGRIACVPQGVDIDLFAPAPGRRRPPAGRPRVLCLDGRPDPVRGAETVLRAVARVADVELLLADGAEPGTERLVERVEAEVPGVAARLSLFGPVPRAQVPELIRSCEAVVSVPWADETGTVPLEAMACGVPVVASAVGAAAELVVDGTTGELVPPGRPDLLARRLRGLLDDPARAEAYGIAGRDRVASRHLWKRVAGDACALYRSLLDRAP</sequence>
<dbReference type="Pfam" id="PF00534">
    <property type="entry name" value="Glycos_transf_1"/>
    <property type="match status" value="1"/>
</dbReference>
<evidence type="ECO:0000256" key="2">
    <source>
        <dbReference type="ARBA" id="ARBA00022676"/>
    </source>
</evidence>
<organism evidence="7 8">
    <name type="scientific">Allostreptomyces psammosilenae</name>
    <dbReference type="NCBI Taxonomy" id="1892865"/>
    <lineage>
        <taxon>Bacteria</taxon>
        <taxon>Bacillati</taxon>
        <taxon>Actinomycetota</taxon>
        <taxon>Actinomycetes</taxon>
        <taxon>Kitasatosporales</taxon>
        <taxon>Streptomycetaceae</taxon>
        <taxon>Allostreptomyces</taxon>
    </lineage>
</organism>
<evidence type="ECO:0000259" key="6">
    <source>
        <dbReference type="Pfam" id="PF13439"/>
    </source>
</evidence>
<evidence type="ECO:0000259" key="5">
    <source>
        <dbReference type="Pfam" id="PF00534"/>
    </source>
</evidence>
<protein>
    <recommendedName>
        <fullName evidence="1">D-inositol 3-phosphate glycosyltransferase</fullName>
    </recommendedName>
</protein>
<dbReference type="Pfam" id="PF13439">
    <property type="entry name" value="Glyco_transf_4"/>
    <property type="match status" value="1"/>
</dbReference>
<dbReference type="EMBL" id="JACBZD010000001">
    <property type="protein sequence ID" value="NYI04103.1"/>
    <property type="molecule type" value="Genomic_DNA"/>
</dbReference>
<feature type="region of interest" description="Disordered" evidence="4">
    <location>
        <begin position="1"/>
        <end position="22"/>
    </location>
</feature>
<dbReference type="Proteomes" id="UP000567795">
    <property type="component" value="Unassembled WGS sequence"/>
</dbReference>
<dbReference type="SUPFAM" id="SSF53756">
    <property type="entry name" value="UDP-Glycosyltransferase/glycogen phosphorylase"/>
    <property type="match status" value="1"/>
</dbReference>
<gene>
    <name evidence="7" type="ORF">FHU37_001046</name>
</gene>
<keyword evidence="8" id="KW-1185">Reference proteome</keyword>
<evidence type="ECO:0000256" key="4">
    <source>
        <dbReference type="SAM" id="MobiDB-lite"/>
    </source>
</evidence>
<keyword evidence="2" id="KW-0328">Glycosyltransferase</keyword>
<dbReference type="InterPro" id="IPR001296">
    <property type="entry name" value="Glyco_trans_1"/>
</dbReference>
<evidence type="ECO:0000256" key="1">
    <source>
        <dbReference type="ARBA" id="ARBA00021292"/>
    </source>
</evidence>
<evidence type="ECO:0000313" key="7">
    <source>
        <dbReference type="EMBL" id="NYI04103.1"/>
    </source>
</evidence>
<dbReference type="PANTHER" id="PTHR12526">
    <property type="entry name" value="GLYCOSYLTRANSFERASE"/>
    <property type="match status" value="1"/>
</dbReference>
<feature type="domain" description="Glycosyl transferase family 1" evidence="5">
    <location>
        <begin position="210"/>
        <end position="365"/>
    </location>
</feature>
<dbReference type="AlphaFoldDB" id="A0A852ZNY2"/>